<organism evidence="1 2">
    <name type="scientific">Boeremia exigua</name>
    <dbReference type="NCBI Taxonomy" id="749465"/>
    <lineage>
        <taxon>Eukaryota</taxon>
        <taxon>Fungi</taxon>
        <taxon>Dikarya</taxon>
        <taxon>Ascomycota</taxon>
        <taxon>Pezizomycotina</taxon>
        <taxon>Dothideomycetes</taxon>
        <taxon>Pleosporomycetidae</taxon>
        <taxon>Pleosporales</taxon>
        <taxon>Pleosporineae</taxon>
        <taxon>Didymellaceae</taxon>
        <taxon>Boeremia</taxon>
    </lineage>
</organism>
<evidence type="ECO:0000313" key="1">
    <source>
        <dbReference type="EMBL" id="KAJ8115434.1"/>
    </source>
</evidence>
<accession>A0ACC2IK19</accession>
<gene>
    <name evidence="1" type="ORF">OPT61_g2919</name>
</gene>
<dbReference type="Proteomes" id="UP001153331">
    <property type="component" value="Unassembled WGS sequence"/>
</dbReference>
<sequence>MAATLVSSETSKALLDKYRQEKEKRLNKLGLDQYTDIRSEDIQSLGRDPWVNYNDPRVNNPPLKPGAHVKVLIAGAGISGIIFAGRLIEAGFSNKEIVCIDIAGGFGGTWYYNRHPGVMCDVEGYCYVPFLRETGYQPRHRYSYGYEIREQIERSADHFGIQGQFCTKIDSQIWDDKKKLWVTTMTRTIGEPSVSETFTVTSEFVTIAGAPFQFPRIPRLSGWNDLSAKKHVFHSARWDYNYTGGTQEKPDLVKLQGKRVAIIGTGATAIQIIPELAKWAVHVYVVRRTPSYVGVRNQTETDPELWANITKEENWQEKRRDVFDAYVSNSPGYGPDVINDGWTQTPAGSGFLGSTSKLVTRDKIDEHIKELHELDFPRAQLLRKRIDDIVEDKDTAAKLKAWYGGWCKRSSFHDEYLQAFNKPNVTLVDTNGKGLTNFTENGFLFDGVEYEIDALILATGFTFGANLDPSQKLSAPVKGRNGLDMTEYWQRADFGTLLGVALPGFPSLFSYLGRGSGATLNYTSSLETHAKLMMGILQQAQKRAGSGQRVVIEASEEGESQYGREVAKRANWYNAVAACTPSNFNGEGRADFAVQEPKTEEQLVNEGKKMGWGSGPVDFKKMTEAYIARGDLAGFTVEIVDQ</sequence>
<comment type="caution">
    <text evidence="1">The sequence shown here is derived from an EMBL/GenBank/DDBJ whole genome shotgun (WGS) entry which is preliminary data.</text>
</comment>
<evidence type="ECO:0000313" key="2">
    <source>
        <dbReference type="Proteomes" id="UP001153331"/>
    </source>
</evidence>
<name>A0ACC2IK19_9PLEO</name>
<dbReference type="EMBL" id="JAPHNI010000140">
    <property type="protein sequence ID" value="KAJ8115434.1"/>
    <property type="molecule type" value="Genomic_DNA"/>
</dbReference>
<keyword evidence="2" id="KW-1185">Reference proteome</keyword>
<reference evidence="1" key="1">
    <citation type="submission" date="2022-11" db="EMBL/GenBank/DDBJ databases">
        <title>Genome Sequence of Boeremia exigua.</title>
        <authorList>
            <person name="Buettner E."/>
        </authorList>
    </citation>
    <scope>NUCLEOTIDE SEQUENCE</scope>
    <source>
        <strain evidence="1">CU02</strain>
    </source>
</reference>
<protein>
    <submittedName>
        <fullName evidence="1">Uncharacterized protein</fullName>
    </submittedName>
</protein>
<proteinExistence type="predicted"/>